<organism evidence="1 2">
    <name type="scientific">Aliivibrio fischeri (strain MJ11)</name>
    <name type="common">Vibrio fischeri</name>
    <dbReference type="NCBI Taxonomy" id="388396"/>
    <lineage>
        <taxon>Bacteria</taxon>
        <taxon>Pseudomonadati</taxon>
        <taxon>Pseudomonadota</taxon>
        <taxon>Gammaproteobacteria</taxon>
        <taxon>Vibrionales</taxon>
        <taxon>Vibrionaceae</taxon>
        <taxon>Aliivibrio</taxon>
    </lineage>
</organism>
<dbReference type="Proteomes" id="UP000001857">
    <property type="component" value="Plasmid pMJ100"/>
</dbReference>
<evidence type="ECO:0000313" key="2">
    <source>
        <dbReference type="Proteomes" id="UP000001857"/>
    </source>
</evidence>
<gene>
    <name evidence="1" type="ordered locus">VFMJ11_B0075</name>
</gene>
<geneLocation type="plasmid" evidence="1 2">
    <name>pMJ100</name>
</geneLocation>
<dbReference type="HOGENOM" id="CLU_2637084_0_0_6"/>
<evidence type="ECO:0000313" key="1">
    <source>
        <dbReference type="EMBL" id="ACH64654.1"/>
    </source>
</evidence>
<dbReference type="EMBL" id="CP001134">
    <property type="protein sequence ID" value="ACH64654.1"/>
    <property type="molecule type" value="Genomic_DNA"/>
</dbReference>
<name>B5EW18_ALIFM</name>
<accession>B5EW18</accession>
<reference evidence="2" key="1">
    <citation type="submission" date="2008-08" db="EMBL/GenBank/DDBJ databases">
        <title>Complete sequence of Vibrio fischeri strain MJ11.</title>
        <authorList>
            <person name="Mandel M.J."/>
            <person name="Stabb E.V."/>
            <person name="Ruby E.G."/>
            <person name="Ferriera S."/>
            <person name="Johnson J."/>
            <person name="Kravitz S."/>
            <person name="Beeson K."/>
            <person name="Sutton G."/>
            <person name="Rogers Y.-H."/>
            <person name="Friedman R."/>
            <person name="Frazier M."/>
            <person name="Venter J.C."/>
        </authorList>
    </citation>
    <scope>NUCLEOTIDE SEQUENCE [LARGE SCALE GENOMIC DNA]</scope>
    <source>
        <strain evidence="2">MJ11</strain>
        <plasmid evidence="2">Plasmid pMJ100</plasmid>
    </source>
</reference>
<sequence>MAVLIKNFGNNIEVNTLEELKKVLFDKYMNLSVSLVYTPSLSGIKKVLYVDVSCENHKLVVTNSYSSSPVQLETLFY</sequence>
<dbReference type="KEGG" id="vfm:VFMJ11_B0075"/>
<proteinExistence type="predicted"/>
<dbReference type="AlphaFoldDB" id="B5EW18"/>
<keyword evidence="1" id="KW-0614">Plasmid</keyword>
<protein>
    <submittedName>
        <fullName evidence="1">Uncharacterized protein</fullName>
    </submittedName>
</protein>
<reference evidence="1 2" key="2">
    <citation type="journal article" date="2009" name="Nature">
        <title>A single regulatory gene is sufficient to alter bacterial host range.</title>
        <authorList>
            <person name="Mandel M.J."/>
            <person name="Wollenberg M.S."/>
            <person name="Stabb E.V."/>
            <person name="Visick K.L."/>
            <person name="Ruby E.G."/>
        </authorList>
    </citation>
    <scope>NUCLEOTIDE SEQUENCE [LARGE SCALE GENOMIC DNA]</scope>
    <source>
        <strain evidence="1 2">MJ11</strain>
        <plasmid evidence="2">Plasmid pMJ100</plasmid>
    </source>
</reference>
<dbReference type="RefSeq" id="WP_012534437.1">
    <property type="nucleotide sequence ID" value="NC_011185.1"/>
</dbReference>